<accession>A0A1M5EUB4</accession>
<organism evidence="2 3">
    <name type="scientific">Vibrio gazogenes DSM 21264 = NBRC 103151</name>
    <dbReference type="NCBI Taxonomy" id="1123492"/>
    <lineage>
        <taxon>Bacteria</taxon>
        <taxon>Pseudomonadati</taxon>
        <taxon>Pseudomonadota</taxon>
        <taxon>Gammaproteobacteria</taxon>
        <taxon>Vibrionales</taxon>
        <taxon>Vibrionaceae</taxon>
        <taxon>Vibrio</taxon>
    </lineage>
</organism>
<evidence type="ECO:0000256" key="1">
    <source>
        <dbReference type="SAM" id="Phobius"/>
    </source>
</evidence>
<gene>
    <name evidence="2" type="ORF">SAMN02745781_03255</name>
</gene>
<protein>
    <submittedName>
        <fullName evidence="2">Uncharacterized protein</fullName>
    </submittedName>
</protein>
<dbReference type="EMBL" id="FQUH01000018">
    <property type="protein sequence ID" value="SHF82814.1"/>
    <property type="molecule type" value="Genomic_DNA"/>
</dbReference>
<feature type="transmembrane region" description="Helical" evidence="1">
    <location>
        <begin position="97"/>
        <end position="120"/>
    </location>
</feature>
<dbReference type="Proteomes" id="UP000184159">
    <property type="component" value="Unassembled WGS sequence"/>
</dbReference>
<keyword evidence="3" id="KW-1185">Reference proteome</keyword>
<dbReference type="RefSeq" id="WP_072961625.1">
    <property type="nucleotide sequence ID" value="NZ_FQUH01000018.1"/>
</dbReference>
<name>A0A1M5EUB4_VIBGA</name>
<feature type="transmembrane region" description="Helical" evidence="1">
    <location>
        <begin position="12"/>
        <end position="30"/>
    </location>
</feature>
<dbReference type="InterPro" id="IPR047730">
    <property type="entry name" value="ABZJ_00895-like"/>
</dbReference>
<feature type="transmembrane region" description="Helical" evidence="1">
    <location>
        <begin position="66"/>
        <end position="85"/>
    </location>
</feature>
<evidence type="ECO:0000313" key="3">
    <source>
        <dbReference type="Proteomes" id="UP000184159"/>
    </source>
</evidence>
<feature type="transmembrane region" description="Helical" evidence="1">
    <location>
        <begin position="36"/>
        <end position="54"/>
    </location>
</feature>
<dbReference type="AlphaFoldDB" id="A0A1M5EUB4"/>
<dbReference type="NCBIfam" id="NF038216">
    <property type="entry name" value="ABZJ_00895_fam"/>
    <property type="match status" value="1"/>
</dbReference>
<keyword evidence="1" id="KW-0472">Membrane</keyword>
<keyword evidence="1" id="KW-1133">Transmembrane helix</keyword>
<proteinExistence type="predicted"/>
<evidence type="ECO:0000313" key="2">
    <source>
        <dbReference type="EMBL" id="SHF82814.1"/>
    </source>
</evidence>
<sequence length="138" mass="15528">MTKVGFFIRFTVTYIVIIAIAGVSASLLGMENASNLNTPILFGISYWVFYSYTNKNQRIIEKQEKWHLILLALLGDVITTILLGTPTMLANHIPLHFLLVGLLISIPLHFLLFLAVNFGVKKMMLKQNPKLSNHEQAS</sequence>
<reference evidence="3" key="1">
    <citation type="submission" date="2016-11" db="EMBL/GenBank/DDBJ databases">
        <authorList>
            <person name="Varghese N."/>
            <person name="Submissions S."/>
        </authorList>
    </citation>
    <scope>NUCLEOTIDE SEQUENCE [LARGE SCALE GENOMIC DNA]</scope>
    <source>
        <strain evidence="3">DSM 21264</strain>
    </source>
</reference>
<keyword evidence="1" id="KW-0812">Transmembrane</keyword>